<dbReference type="Proteomes" id="UP000625711">
    <property type="component" value="Unassembled WGS sequence"/>
</dbReference>
<keyword evidence="3" id="KW-1185">Reference proteome</keyword>
<feature type="region of interest" description="Disordered" evidence="1">
    <location>
        <begin position="30"/>
        <end position="62"/>
    </location>
</feature>
<protein>
    <submittedName>
        <fullName evidence="2">Uncharacterized protein</fullName>
    </submittedName>
</protein>
<sequence length="196" mass="22403">MLTLIHLFWKPGASSVKNLEKVTKSPLRHFGQNSCSKKPKPPRCSFPKKDECSDPKKQPDEGRLTGQAELAFCQKDCRIGTPNLPPRACLPWERASEMCPEKATAKILHSQCCEHTCEPYIGQGIIDKMKMSVCEYRRFRKCYLKHGNAEKCMNEVTTLYTQKTYPMMHALCKKYLPGCPKKSPKLVMQRSKSECD</sequence>
<accession>A0A834J3S3</accession>
<gene>
    <name evidence="2" type="ORF">GWI33_000069</name>
</gene>
<evidence type="ECO:0000313" key="2">
    <source>
        <dbReference type="EMBL" id="KAF7288012.1"/>
    </source>
</evidence>
<name>A0A834J3S3_RHYFE</name>
<organism evidence="2 3">
    <name type="scientific">Rhynchophorus ferrugineus</name>
    <name type="common">Red palm weevil</name>
    <name type="synonym">Curculio ferrugineus</name>
    <dbReference type="NCBI Taxonomy" id="354439"/>
    <lineage>
        <taxon>Eukaryota</taxon>
        <taxon>Metazoa</taxon>
        <taxon>Ecdysozoa</taxon>
        <taxon>Arthropoda</taxon>
        <taxon>Hexapoda</taxon>
        <taxon>Insecta</taxon>
        <taxon>Pterygota</taxon>
        <taxon>Neoptera</taxon>
        <taxon>Endopterygota</taxon>
        <taxon>Coleoptera</taxon>
        <taxon>Polyphaga</taxon>
        <taxon>Cucujiformia</taxon>
        <taxon>Curculionidae</taxon>
        <taxon>Dryophthorinae</taxon>
        <taxon>Rhynchophorus</taxon>
    </lineage>
</organism>
<dbReference type="AlphaFoldDB" id="A0A834J3S3"/>
<dbReference type="OrthoDB" id="6711390at2759"/>
<evidence type="ECO:0000256" key="1">
    <source>
        <dbReference type="SAM" id="MobiDB-lite"/>
    </source>
</evidence>
<evidence type="ECO:0000313" key="3">
    <source>
        <dbReference type="Proteomes" id="UP000625711"/>
    </source>
</evidence>
<feature type="compositionally biased region" description="Basic and acidic residues" evidence="1">
    <location>
        <begin position="47"/>
        <end position="62"/>
    </location>
</feature>
<comment type="caution">
    <text evidence="2">The sequence shown here is derived from an EMBL/GenBank/DDBJ whole genome shotgun (WGS) entry which is preliminary data.</text>
</comment>
<dbReference type="EMBL" id="JAACXV010000001">
    <property type="protein sequence ID" value="KAF7288012.1"/>
    <property type="molecule type" value="Genomic_DNA"/>
</dbReference>
<proteinExistence type="predicted"/>
<reference evidence="2" key="1">
    <citation type="submission" date="2020-08" db="EMBL/GenBank/DDBJ databases">
        <title>Genome sequencing and assembly of the red palm weevil Rhynchophorus ferrugineus.</title>
        <authorList>
            <person name="Dias G.B."/>
            <person name="Bergman C.M."/>
            <person name="Manee M."/>
        </authorList>
    </citation>
    <scope>NUCLEOTIDE SEQUENCE</scope>
    <source>
        <strain evidence="2">AA-2017</strain>
        <tissue evidence="2">Whole larva</tissue>
    </source>
</reference>